<dbReference type="Proteomes" id="UP000488839">
    <property type="component" value="Unassembled WGS sequence"/>
</dbReference>
<sequence>MNQVQSDALDEVLVARAAMYGLLQRVFSDVPDRALAENESCEVMDQCFEVLGEAWGLRDCRTCKVGEGAGPKVPEQDIDAVPLTLEGEYNRLFVGVGKPAVCMWESIYATGINALFQPNTLEVRNVYLRNGFKPLGMGKVADDHMAIELAFMRELALETTRAGEAQRASLLTEQRLFLEEHLLRWVDAFAERVVEHDRSGYYRDYARLLADFVDKDAAFLPGASA</sequence>
<dbReference type="InterPro" id="IPR036411">
    <property type="entry name" value="TorD-like_sf"/>
</dbReference>
<dbReference type="PANTHER" id="PTHR34227">
    <property type="entry name" value="CHAPERONE PROTEIN YCDY"/>
    <property type="match status" value="1"/>
</dbReference>
<gene>
    <name evidence="2" type="ORF">GO707_06150</name>
</gene>
<name>A0A7K1T5E4_9ACTN</name>
<protein>
    <recommendedName>
        <fullName evidence="4">Molecular chaperone TorD</fullName>
    </recommendedName>
</protein>
<accession>A0A7K1T5E4</accession>
<evidence type="ECO:0008006" key="4">
    <source>
        <dbReference type="Google" id="ProtNLM"/>
    </source>
</evidence>
<proteinExistence type="predicted"/>
<reference evidence="2 3" key="1">
    <citation type="submission" date="2019-11" db="EMBL/GenBank/DDBJ databases">
        <title>Whole genome shotgun sequencing (WGS) data from Adlercreutzia equolifaciens ResAG-91, Eggerthella lenta MRI-F36, MRI-F37, MRI-F40, ResAG-49, ResAG-88, ResAG-121, ResAG-145, and Gordonibacter sp. ResAG-5, ResAG-26, ResAG-43, ResAG-50, ResAG-59.</title>
        <authorList>
            <person name="Stoll D.A."/>
            <person name="Danylec N."/>
            <person name="Franz C.M.A.P."/>
            <person name="Huch M."/>
        </authorList>
    </citation>
    <scope>NUCLEOTIDE SEQUENCE [LARGE SCALE GENOMIC DNA]</scope>
    <source>
        <strain evidence="2 3">ResAG-91</strain>
    </source>
</reference>
<dbReference type="Pfam" id="PF02613">
    <property type="entry name" value="Nitrate_red_del"/>
    <property type="match status" value="1"/>
</dbReference>
<dbReference type="Gene3D" id="1.10.3480.10">
    <property type="entry name" value="TorD-like"/>
    <property type="match status" value="1"/>
</dbReference>
<dbReference type="InterPro" id="IPR020945">
    <property type="entry name" value="DMSO/NO3_reduct_chaperone"/>
</dbReference>
<dbReference type="AlphaFoldDB" id="A0A7K1T5E4"/>
<dbReference type="InterPro" id="IPR050289">
    <property type="entry name" value="TorD/DmsD_chaperones"/>
</dbReference>
<evidence type="ECO:0000313" key="2">
    <source>
        <dbReference type="EMBL" id="MVN58802.1"/>
    </source>
</evidence>
<dbReference type="SUPFAM" id="SSF89155">
    <property type="entry name" value="TorD-like"/>
    <property type="match status" value="1"/>
</dbReference>
<organism evidence="2 3">
    <name type="scientific">Adlercreutzia rubneri</name>
    <dbReference type="NCBI Taxonomy" id="2916441"/>
    <lineage>
        <taxon>Bacteria</taxon>
        <taxon>Bacillati</taxon>
        <taxon>Actinomycetota</taxon>
        <taxon>Coriobacteriia</taxon>
        <taxon>Eggerthellales</taxon>
        <taxon>Eggerthellaceae</taxon>
        <taxon>Adlercreutzia</taxon>
    </lineage>
</organism>
<dbReference type="PANTHER" id="PTHR34227:SF1">
    <property type="entry name" value="DIMETHYL SULFOXIDE REDUCTASE CHAPERONE-RELATED"/>
    <property type="match status" value="1"/>
</dbReference>
<keyword evidence="3" id="KW-1185">Reference proteome</keyword>
<evidence type="ECO:0000313" key="3">
    <source>
        <dbReference type="Proteomes" id="UP000488839"/>
    </source>
</evidence>
<dbReference type="EMBL" id="WPOO01000008">
    <property type="protein sequence ID" value="MVN58802.1"/>
    <property type="molecule type" value="Genomic_DNA"/>
</dbReference>
<evidence type="ECO:0000256" key="1">
    <source>
        <dbReference type="ARBA" id="ARBA00023186"/>
    </source>
</evidence>
<comment type="caution">
    <text evidence="2">The sequence shown here is derived from an EMBL/GenBank/DDBJ whole genome shotgun (WGS) entry which is preliminary data.</text>
</comment>
<dbReference type="RefSeq" id="WP_157012537.1">
    <property type="nucleotide sequence ID" value="NZ_JARFIT010000004.1"/>
</dbReference>
<keyword evidence="1" id="KW-0143">Chaperone</keyword>